<reference evidence="1 2" key="1">
    <citation type="submission" date="2017-10" db="EMBL/GenBank/DDBJ databases">
        <title>Novel microbial diversity and functional potential in the marine mammal oral microbiome.</title>
        <authorList>
            <person name="Dudek N.K."/>
            <person name="Sun C.L."/>
            <person name="Burstein D."/>
            <person name="Kantor R.S."/>
            <person name="Aliaga Goltsman D.S."/>
            <person name="Bik E.M."/>
            <person name="Thomas B.C."/>
            <person name="Banfield J.F."/>
            <person name="Relman D.A."/>
        </authorList>
    </citation>
    <scope>NUCLEOTIDE SEQUENCE [LARGE SCALE GENOMIC DNA]</scope>
    <source>
        <strain evidence="1">DOLZORAL124_49_17</strain>
    </source>
</reference>
<comment type="caution">
    <text evidence="1">The sequence shown here is derived from an EMBL/GenBank/DDBJ whole genome shotgun (WGS) entry which is preliminary data.</text>
</comment>
<organism evidence="1 2">
    <name type="scientific">candidate division KSB3 bacterium</name>
    <dbReference type="NCBI Taxonomy" id="2044937"/>
    <lineage>
        <taxon>Bacteria</taxon>
        <taxon>candidate division KSB3</taxon>
    </lineage>
</organism>
<dbReference type="Proteomes" id="UP000229740">
    <property type="component" value="Unassembled WGS sequence"/>
</dbReference>
<accession>A0A2G6E618</accession>
<protein>
    <submittedName>
        <fullName evidence="1">Uncharacterized protein</fullName>
    </submittedName>
</protein>
<evidence type="ECO:0000313" key="2">
    <source>
        <dbReference type="Proteomes" id="UP000229740"/>
    </source>
</evidence>
<gene>
    <name evidence="1" type="ORF">CSB45_06715</name>
</gene>
<dbReference type="AlphaFoldDB" id="A0A2G6E618"/>
<sequence>MPVDTEDGLKQKLDEIRLTCDAIENQVQTAGGNLSYLDKSKCMSLAMELKDMALEAHNYFAYLED</sequence>
<dbReference type="EMBL" id="PDPS01000026">
    <property type="protein sequence ID" value="PID57515.1"/>
    <property type="molecule type" value="Genomic_DNA"/>
</dbReference>
<proteinExistence type="predicted"/>
<evidence type="ECO:0000313" key="1">
    <source>
        <dbReference type="EMBL" id="PID57515.1"/>
    </source>
</evidence>
<name>A0A2G6E618_9BACT</name>